<dbReference type="GO" id="GO:0003735">
    <property type="term" value="F:structural constituent of ribosome"/>
    <property type="evidence" value="ECO:0007669"/>
    <property type="project" value="TreeGrafter"/>
</dbReference>
<sequence length="342" mass="37461">MILPGELRAAIEAQLDHVSLRGLTQAAETLRERYRAGERNVTGRLVQSPEQTLAYAAYRLPSTYSAIHSALFEASQRLPEWAPATLVEAGCGPGPAVWAASELWPSLESATLLDADARMLSIARTLAQSSQRPSVQQANVQSFDLLADRAALPQGDLVVAAYVLGELPAPSRVAVIDRLWASTRSALVLVEGSKSSRGFDVILAARQRLIEQGAKIVAPCPGEGRCPKREGDTWCHFAQRVERSQAQRILKEGFRSYEDEKFSYVVAARESSQSIVGRVTLQPHVVGNLARVEVCGTAGLEQWTIRKSQKVRFRRAKKLYWGEAIEANDPLVNSADEDSSVE</sequence>
<dbReference type="PANTHER" id="PTHR13184">
    <property type="entry name" value="37S RIBOSOMAL PROTEIN S22"/>
    <property type="match status" value="1"/>
</dbReference>
<dbReference type="KEGG" id="orp:MOP44_26695"/>
<keyword evidence="2" id="KW-0809">Transit peptide</keyword>
<evidence type="ECO:0000313" key="5">
    <source>
        <dbReference type="EMBL" id="UWZ84131.1"/>
    </source>
</evidence>
<gene>
    <name evidence="5" type="ORF">MOP44_26695</name>
</gene>
<reference evidence="5" key="1">
    <citation type="submission" date="2021-04" db="EMBL/GenBank/DDBJ databases">
        <title>Phylogenetic analysis of Acidobacteriaceae.</title>
        <authorList>
            <person name="Qiu L."/>
            <person name="Zhang Q."/>
        </authorList>
    </citation>
    <scope>NUCLEOTIDE SEQUENCE</scope>
    <source>
        <strain evidence="5">DSM 25168</strain>
    </source>
</reference>
<keyword evidence="4" id="KW-0411">Iron-sulfur</keyword>
<evidence type="ECO:0000256" key="4">
    <source>
        <dbReference type="ARBA" id="ARBA00023014"/>
    </source>
</evidence>
<dbReference type="SUPFAM" id="SSF53335">
    <property type="entry name" value="S-adenosyl-L-methionine-dependent methyltransferases"/>
    <property type="match status" value="1"/>
</dbReference>
<dbReference type="GO" id="GO:0015935">
    <property type="term" value="C:small ribosomal subunit"/>
    <property type="evidence" value="ECO:0007669"/>
    <property type="project" value="TreeGrafter"/>
</dbReference>
<organism evidence="5 6">
    <name type="scientific">Occallatibacter riparius</name>
    <dbReference type="NCBI Taxonomy" id="1002689"/>
    <lineage>
        <taxon>Bacteria</taxon>
        <taxon>Pseudomonadati</taxon>
        <taxon>Acidobacteriota</taxon>
        <taxon>Terriglobia</taxon>
        <taxon>Terriglobales</taxon>
        <taxon>Acidobacteriaceae</taxon>
        <taxon>Occallatibacter</taxon>
    </lineage>
</organism>
<dbReference type="GO" id="GO:0046872">
    <property type="term" value="F:metal ion binding"/>
    <property type="evidence" value="ECO:0007669"/>
    <property type="project" value="UniProtKB-KW"/>
</dbReference>
<dbReference type="InterPro" id="IPR052571">
    <property type="entry name" value="Mt_RNA_Methyltransferase"/>
</dbReference>
<dbReference type="EMBL" id="CP093313">
    <property type="protein sequence ID" value="UWZ84131.1"/>
    <property type="molecule type" value="Genomic_DNA"/>
</dbReference>
<protein>
    <submittedName>
        <fullName evidence="5">Small ribosomal subunit Rsm22 family protein</fullName>
    </submittedName>
</protein>
<dbReference type="Gene3D" id="3.40.50.150">
    <property type="entry name" value="Vaccinia Virus protein VP39"/>
    <property type="match status" value="1"/>
</dbReference>
<dbReference type="RefSeq" id="WP_260793635.1">
    <property type="nucleotide sequence ID" value="NZ_CP093313.1"/>
</dbReference>
<dbReference type="AlphaFoldDB" id="A0A9J7BN54"/>
<dbReference type="GO" id="GO:0051536">
    <property type="term" value="F:iron-sulfur cluster binding"/>
    <property type="evidence" value="ECO:0007669"/>
    <property type="project" value="UniProtKB-KW"/>
</dbReference>
<evidence type="ECO:0000256" key="3">
    <source>
        <dbReference type="ARBA" id="ARBA00023004"/>
    </source>
</evidence>
<proteinExistence type="predicted"/>
<dbReference type="GO" id="GO:0008168">
    <property type="term" value="F:methyltransferase activity"/>
    <property type="evidence" value="ECO:0007669"/>
    <property type="project" value="InterPro"/>
</dbReference>
<dbReference type="GO" id="GO:0006412">
    <property type="term" value="P:translation"/>
    <property type="evidence" value="ECO:0007669"/>
    <property type="project" value="InterPro"/>
</dbReference>
<keyword evidence="1" id="KW-0479">Metal-binding</keyword>
<evidence type="ECO:0000256" key="1">
    <source>
        <dbReference type="ARBA" id="ARBA00022723"/>
    </source>
</evidence>
<dbReference type="PANTHER" id="PTHR13184:SF5">
    <property type="entry name" value="METHYLTRANSFERASE-LIKE PROTEIN 17, MITOCHONDRIAL"/>
    <property type="match status" value="1"/>
</dbReference>
<keyword evidence="6" id="KW-1185">Reference proteome</keyword>
<keyword evidence="3" id="KW-0408">Iron</keyword>
<name>A0A9J7BN54_9BACT</name>
<accession>A0A9J7BN54</accession>
<evidence type="ECO:0000256" key="2">
    <source>
        <dbReference type="ARBA" id="ARBA00022946"/>
    </source>
</evidence>
<dbReference type="InterPro" id="IPR029063">
    <property type="entry name" value="SAM-dependent_MTases_sf"/>
</dbReference>
<dbReference type="Pfam" id="PF09243">
    <property type="entry name" value="Rsm22"/>
    <property type="match status" value="1"/>
</dbReference>
<dbReference type="Proteomes" id="UP001059380">
    <property type="component" value="Chromosome"/>
</dbReference>
<dbReference type="InterPro" id="IPR015324">
    <property type="entry name" value="Ribosomal_Rsm22-like"/>
</dbReference>
<evidence type="ECO:0000313" key="6">
    <source>
        <dbReference type="Proteomes" id="UP001059380"/>
    </source>
</evidence>